<dbReference type="AlphaFoldDB" id="T1GCH7"/>
<dbReference type="Pfam" id="PF07677">
    <property type="entry name" value="A2M_recep"/>
    <property type="match status" value="1"/>
</dbReference>
<dbReference type="GO" id="GO:0005576">
    <property type="term" value="C:extracellular region"/>
    <property type="evidence" value="ECO:0007669"/>
    <property type="project" value="InterPro"/>
</dbReference>
<name>T1GCH7_MEGSC</name>
<organism evidence="2 3">
    <name type="scientific">Megaselia scalaris</name>
    <name type="common">Humpbacked fly</name>
    <name type="synonym">Phora scalaris</name>
    <dbReference type="NCBI Taxonomy" id="36166"/>
    <lineage>
        <taxon>Eukaryota</taxon>
        <taxon>Metazoa</taxon>
        <taxon>Ecdysozoa</taxon>
        <taxon>Arthropoda</taxon>
        <taxon>Hexapoda</taxon>
        <taxon>Insecta</taxon>
        <taxon>Pterygota</taxon>
        <taxon>Neoptera</taxon>
        <taxon>Endopterygota</taxon>
        <taxon>Diptera</taxon>
        <taxon>Brachycera</taxon>
        <taxon>Muscomorpha</taxon>
        <taxon>Platypezoidea</taxon>
        <taxon>Phoridae</taxon>
        <taxon>Megaseliini</taxon>
        <taxon>Megaselia</taxon>
    </lineage>
</organism>
<keyword evidence="3" id="KW-1185">Reference proteome</keyword>
<dbReference type="EnsemblMetazoa" id="MESCA000991-RA">
    <property type="protein sequence ID" value="MESCA000991-PA"/>
    <property type="gene ID" value="MESCA000991"/>
</dbReference>
<protein>
    <recommendedName>
        <fullName evidence="1">Alpha-macroglobulin receptor-binding domain-containing protein</fullName>
    </recommendedName>
</protein>
<dbReference type="STRING" id="36166.T1GCH7"/>
<dbReference type="Proteomes" id="UP000015102">
    <property type="component" value="Unassembled WGS sequence"/>
</dbReference>
<proteinExistence type="predicted"/>
<dbReference type="SUPFAM" id="SSF49410">
    <property type="entry name" value="Alpha-macroglobulin receptor domain"/>
    <property type="match status" value="1"/>
</dbReference>
<dbReference type="EMBL" id="CAQQ02391299">
    <property type="status" value="NOT_ANNOTATED_CDS"/>
    <property type="molecule type" value="Genomic_DNA"/>
</dbReference>
<dbReference type="Gene3D" id="2.60.40.690">
    <property type="entry name" value="Alpha-macroglobulin, receptor-binding domain"/>
    <property type="match status" value="1"/>
</dbReference>
<sequence length="116" mass="13128">MLMELHLSSLASQFHLEKMSSLAFPEIQCNCKETETKYLSVNKRIEALGKKSRKQKENQLTNNPPHFSFVSVDSSVNNSNLAVMEVELPSGFVVDMDTLPSLEGNERITVQNNAWR</sequence>
<evidence type="ECO:0000313" key="3">
    <source>
        <dbReference type="Proteomes" id="UP000015102"/>
    </source>
</evidence>
<accession>T1GCH7</accession>
<dbReference type="HOGENOM" id="CLU_2099648_0_0_1"/>
<dbReference type="InterPro" id="IPR009048">
    <property type="entry name" value="A-macroglobulin_rcpt-bd"/>
</dbReference>
<reference evidence="3" key="1">
    <citation type="submission" date="2013-02" db="EMBL/GenBank/DDBJ databases">
        <authorList>
            <person name="Hughes D."/>
        </authorList>
    </citation>
    <scope>NUCLEOTIDE SEQUENCE</scope>
    <source>
        <strain>Durham</strain>
        <strain evidence="3">NC isolate 2 -- Noor lab</strain>
    </source>
</reference>
<evidence type="ECO:0000259" key="1">
    <source>
        <dbReference type="Pfam" id="PF07677"/>
    </source>
</evidence>
<reference evidence="2" key="2">
    <citation type="submission" date="2015-06" db="UniProtKB">
        <authorList>
            <consortium name="EnsemblMetazoa"/>
        </authorList>
    </citation>
    <scope>IDENTIFICATION</scope>
</reference>
<feature type="domain" description="Alpha-macroglobulin receptor-binding" evidence="1">
    <location>
        <begin position="77"/>
        <end position="108"/>
    </location>
</feature>
<dbReference type="InterPro" id="IPR036595">
    <property type="entry name" value="A-macroglobulin_rcpt-bd_sf"/>
</dbReference>
<evidence type="ECO:0000313" key="2">
    <source>
        <dbReference type="EnsemblMetazoa" id="MESCA000991-PA"/>
    </source>
</evidence>